<dbReference type="InterPro" id="IPR009288">
    <property type="entry name" value="AIG2-like_dom"/>
</dbReference>
<dbReference type="PANTHER" id="PTHR12510">
    <property type="entry name" value="TROPONIN C-AKIN-1 PROTEIN"/>
    <property type="match status" value="1"/>
</dbReference>
<dbReference type="RefSeq" id="WP_209285884.1">
    <property type="nucleotide sequence ID" value="NZ_JACVEW010000001.1"/>
</dbReference>
<evidence type="ECO:0000256" key="1">
    <source>
        <dbReference type="ARBA" id="ARBA00008861"/>
    </source>
</evidence>
<sequence length="125" mass="14093">MSIQVAVYGTLKRGQSNHHYLAGAAFRGEARLEGFALYDLGPWPAVKQARGVVQVEVFQVDAEMFAALDQLEDYCAHAPETGLYDRIEVDTPYGRTWLYLYNHEVQPEQHLPGGNWVGRQGSIQR</sequence>
<dbReference type="Pfam" id="PF06094">
    <property type="entry name" value="GGACT"/>
    <property type="match status" value="1"/>
</dbReference>
<dbReference type="InterPro" id="IPR013024">
    <property type="entry name" value="GGCT-like"/>
</dbReference>
<feature type="domain" description="Gamma-glutamylcyclotransferase AIG2-like" evidence="3">
    <location>
        <begin position="5"/>
        <end position="116"/>
    </location>
</feature>
<accession>A0ABS3Z6D6</accession>
<organism evidence="4 5">
    <name type="scientific">Marinobacterium alkalitolerans</name>
    <dbReference type="NCBI Taxonomy" id="1542925"/>
    <lineage>
        <taxon>Bacteria</taxon>
        <taxon>Pseudomonadati</taxon>
        <taxon>Pseudomonadota</taxon>
        <taxon>Gammaproteobacteria</taxon>
        <taxon>Oceanospirillales</taxon>
        <taxon>Oceanospirillaceae</taxon>
        <taxon>Marinobacterium</taxon>
    </lineage>
</organism>
<evidence type="ECO:0000313" key="4">
    <source>
        <dbReference type="EMBL" id="MBP0047276.1"/>
    </source>
</evidence>
<dbReference type="Gene3D" id="3.10.490.10">
    <property type="entry name" value="Gamma-glutamyl cyclotransferase-like"/>
    <property type="match status" value="1"/>
</dbReference>
<dbReference type="Proteomes" id="UP000810171">
    <property type="component" value="Unassembled WGS sequence"/>
</dbReference>
<evidence type="ECO:0000256" key="2">
    <source>
        <dbReference type="RuleBase" id="RU367036"/>
    </source>
</evidence>
<evidence type="ECO:0000313" key="5">
    <source>
        <dbReference type="Proteomes" id="UP000810171"/>
    </source>
</evidence>
<dbReference type="SUPFAM" id="SSF110857">
    <property type="entry name" value="Gamma-glutamyl cyclotransferase-like"/>
    <property type="match status" value="1"/>
</dbReference>
<comment type="caution">
    <text evidence="4">The sequence shown here is derived from an EMBL/GenBank/DDBJ whole genome shotgun (WGS) entry which is preliminary data.</text>
</comment>
<dbReference type="InterPro" id="IPR039126">
    <property type="entry name" value="GGACT"/>
</dbReference>
<keyword evidence="5" id="KW-1185">Reference proteome</keyword>
<gene>
    <name evidence="4" type="ORF">H9C73_00885</name>
</gene>
<name>A0ABS3Z6D6_9GAMM</name>
<evidence type="ECO:0000259" key="3">
    <source>
        <dbReference type="Pfam" id="PF06094"/>
    </source>
</evidence>
<reference evidence="4 5" key="1">
    <citation type="submission" date="2020-09" db="EMBL/GenBank/DDBJ databases">
        <authorList>
            <person name="Tanuku N.R.S."/>
        </authorList>
    </citation>
    <scope>NUCLEOTIDE SEQUENCE [LARGE SCALE GENOMIC DNA]</scope>
    <source>
        <strain evidence="4 5">AK62</strain>
    </source>
</reference>
<protein>
    <recommendedName>
        <fullName evidence="2">Gamma-glutamylcyclotransferase family protein</fullName>
    </recommendedName>
</protein>
<dbReference type="PANTHER" id="PTHR12510:SF4">
    <property type="entry name" value="GAMMA-GLUTAMYLAMINECYCLOTRANSFERASE"/>
    <property type="match status" value="1"/>
</dbReference>
<comment type="similarity">
    <text evidence="1 2">Belongs to the gamma-glutamylcyclotransferase family.</text>
</comment>
<dbReference type="CDD" id="cd06661">
    <property type="entry name" value="GGCT_like"/>
    <property type="match status" value="1"/>
</dbReference>
<dbReference type="EMBL" id="JACVEW010000001">
    <property type="protein sequence ID" value="MBP0047276.1"/>
    <property type="molecule type" value="Genomic_DNA"/>
</dbReference>
<dbReference type="InterPro" id="IPR036568">
    <property type="entry name" value="GGCT-like_sf"/>
</dbReference>
<proteinExistence type="inferred from homology"/>